<dbReference type="STRING" id="1285928.SAMN04487894_11430"/>
<feature type="compositionally biased region" description="Gly residues" evidence="2">
    <location>
        <begin position="410"/>
        <end position="419"/>
    </location>
</feature>
<reference evidence="7" key="1">
    <citation type="submission" date="2016-10" db="EMBL/GenBank/DDBJ databases">
        <authorList>
            <person name="Varghese N."/>
            <person name="Submissions S."/>
        </authorList>
    </citation>
    <scope>NUCLEOTIDE SEQUENCE [LARGE SCALE GENOMIC DNA]</scope>
    <source>
        <strain evidence="7">DSM 25811 / CCM 8410 / LMG 26954 / E90</strain>
    </source>
</reference>
<sequence>MKRKRIIILLAALALIAAAAWYWGVREKEQPLTLTTEHPHNGYIATSVMATGTIQPVDTVTVGAQVSGTIKKIYADFNSRVKKGALLAQIDPSLLTAQVQQVTATLQQARSNLAYQESNFNRQSQLYKAGAISKADLETAQNAYKAAQDQVKGTGAQVSAAQRNLSFTNIYSPIDGTVLSRSVSEGQTVASSFNTPTLFSIAKDLSKMQVRAAVDEADIGNVRQGERASFTVDAFPNDVFNGTVQEIRLQPTVSANVVTYVTIIDAPNNDLKLKPGMTANINIYTQEVNNALLIPAAALKYQPDATTAKTFKIQQTEPVREKKAAISPGKTTAPAPGAVSGYAFVWLQKGDSLIRRRIETGLTDDINVEVLKGLNETDAVITGQQSTPGTKGGGGTSSSDRSPFMPQRGGNRGGGGRPR</sequence>
<dbReference type="GO" id="GO:1990281">
    <property type="term" value="C:efflux pump complex"/>
    <property type="evidence" value="ECO:0007669"/>
    <property type="project" value="TreeGrafter"/>
</dbReference>
<dbReference type="OrthoDB" id="9809068at2"/>
<evidence type="ECO:0000259" key="5">
    <source>
        <dbReference type="Pfam" id="PF25954"/>
    </source>
</evidence>
<organism evidence="6 7">
    <name type="scientific">Niabella drilacis (strain DSM 25811 / CCM 8410 / CCUG 62505 / LMG 26954 / E90)</name>
    <dbReference type="NCBI Taxonomy" id="1285928"/>
    <lineage>
        <taxon>Bacteria</taxon>
        <taxon>Pseudomonadati</taxon>
        <taxon>Bacteroidota</taxon>
        <taxon>Chitinophagia</taxon>
        <taxon>Chitinophagales</taxon>
        <taxon>Chitinophagaceae</taxon>
        <taxon>Niabella</taxon>
    </lineage>
</organism>
<feature type="domain" description="Multidrug resistance protein MdtA-like alpha-helical hairpin" evidence="3">
    <location>
        <begin position="99"/>
        <end position="168"/>
    </location>
</feature>
<dbReference type="InterPro" id="IPR058624">
    <property type="entry name" value="MdtA-like_HH"/>
</dbReference>
<dbReference type="Pfam" id="PF25876">
    <property type="entry name" value="HH_MFP_RND"/>
    <property type="match status" value="1"/>
</dbReference>
<dbReference type="AlphaFoldDB" id="A0A1G6XV46"/>
<dbReference type="GO" id="GO:0015562">
    <property type="term" value="F:efflux transmembrane transporter activity"/>
    <property type="evidence" value="ECO:0007669"/>
    <property type="project" value="TreeGrafter"/>
</dbReference>
<comment type="similarity">
    <text evidence="1">Belongs to the membrane fusion protein (MFP) (TC 8.A.1) family.</text>
</comment>
<dbReference type="SUPFAM" id="SSF111369">
    <property type="entry name" value="HlyD-like secretion proteins"/>
    <property type="match status" value="1"/>
</dbReference>
<dbReference type="EMBL" id="FMZO01000014">
    <property type="protein sequence ID" value="SDD82000.1"/>
    <property type="molecule type" value="Genomic_DNA"/>
</dbReference>
<feature type="domain" description="CusB-like beta-barrel" evidence="5">
    <location>
        <begin position="210"/>
        <end position="285"/>
    </location>
</feature>
<dbReference type="Gene3D" id="2.40.30.170">
    <property type="match status" value="1"/>
</dbReference>
<evidence type="ECO:0000313" key="7">
    <source>
        <dbReference type="Proteomes" id="UP000198757"/>
    </source>
</evidence>
<evidence type="ECO:0000256" key="1">
    <source>
        <dbReference type="ARBA" id="ARBA00009477"/>
    </source>
</evidence>
<gene>
    <name evidence="6" type="ORF">SAMN04487894_11430</name>
</gene>
<dbReference type="Pfam" id="PF25954">
    <property type="entry name" value="Beta-barrel_RND_2"/>
    <property type="match status" value="1"/>
</dbReference>
<dbReference type="Pfam" id="PF25917">
    <property type="entry name" value="BSH_RND"/>
    <property type="match status" value="1"/>
</dbReference>
<feature type="domain" description="Multidrug resistance protein MdtA-like barrel-sandwich hybrid" evidence="4">
    <location>
        <begin position="59"/>
        <end position="196"/>
    </location>
</feature>
<dbReference type="NCBIfam" id="TIGR01730">
    <property type="entry name" value="RND_mfp"/>
    <property type="match status" value="1"/>
</dbReference>
<feature type="region of interest" description="Disordered" evidence="2">
    <location>
        <begin position="379"/>
        <end position="419"/>
    </location>
</feature>
<accession>A0A1G6XV46</accession>
<dbReference type="RefSeq" id="WP_090392010.1">
    <property type="nucleotide sequence ID" value="NZ_FMZO01000014.1"/>
</dbReference>
<evidence type="ECO:0000259" key="4">
    <source>
        <dbReference type="Pfam" id="PF25917"/>
    </source>
</evidence>
<evidence type="ECO:0000313" key="6">
    <source>
        <dbReference type="EMBL" id="SDD82000.1"/>
    </source>
</evidence>
<name>A0A1G6XV46_NIADE</name>
<dbReference type="PANTHER" id="PTHR30469">
    <property type="entry name" value="MULTIDRUG RESISTANCE PROTEIN MDTA"/>
    <property type="match status" value="1"/>
</dbReference>
<evidence type="ECO:0000256" key="2">
    <source>
        <dbReference type="SAM" id="MobiDB-lite"/>
    </source>
</evidence>
<evidence type="ECO:0000259" key="3">
    <source>
        <dbReference type="Pfam" id="PF25876"/>
    </source>
</evidence>
<dbReference type="PANTHER" id="PTHR30469:SF33">
    <property type="entry name" value="SLR1207 PROTEIN"/>
    <property type="match status" value="1"/>
</dbReference>
<dbReference type="InterPro" id="IPR058625">
    <property type="entry name" value="MdtA-like_BSH"/>
</dbReference>
<dbReference type="InterPro" id="IPR058792">
    <property type="entry name" value="Beta-barrel_RND_2"/>
</dbReference>
<dbReference type="Gene3D" id="2.40.420.20">
    <property type="match status" value="1"/>
</dbReference>
<proteinExistence type="inferred from homology"/>
<dbReference type="Gene3D" id="2.40.50.100">
    <property type="match status" value="2"/>
</dbReference>
<protein>
    <submittedName>
        <fullName evidence="6">HlyD family secretion protein</fullName>
    </submittedName>
</protein>
<dbReference type="Proteomes" id="UP000198757">
    <property type="component" value="Unassembled WGS sequence"/>
</dbReference>
<dbReference type="InterPro" id="IPR006143">
    <property type="entry name" value="RND_pump_MFP"/>
</dbReference>
<keyword evidence="7" id="KW-1185">Reference proteome</keyword>